<proteinExistence type="predicted"/>
<feature type="compositionally biased region" description="Polar residues" evidence="1">
    <location>
        <begin position="572"/>
        <end position="585"/>
    </location>
</feature>
<comment type="caution">
    <text evidence="2">The sequence shown here is derived from an EMBL/GenBank/DDBJ whole genome shotgun (WGS) entry which is preliminary data.</text>
</comment>
<feature type="region of interest" description="Disordered" evidence="1">
    <location>
        <begin position="381"/>
        <end position="409"/>
    </location>
</feature>
<feature type="region of interest" description="Disordered" evidence="1">
    <location>
        <begin position="500"/>
        <end position="523"/>
    </location>
</feature>
<reference evidence="2 3" key="1">
    <citation type="submission" date="2015-12" db="EMBL/GenBank/DDBJ databases">
        <title>Draft genome sequence of Moniliophthora roreri, the causal agent of frosty pod rot of cacao.</title>
        <authorList>
            <person name="Aime M.C."/>
            <person name="Diaz-Valderrama J.R."/>
            <person name="Kijpornyongpan T."/>
            <person name="Phillips-Mora W."/>
        </authorList>
    </citation>
    <scope>NUCLEOTIDE SEQUENCE [LARGE SCALE GENOMIC DNA]</scope>
    <source>
        <strain evidence="2 3">MCA 2952</strain>
    </source>
</reference>
<feature type="compositionally biased region" description="Polar residues" evidence="1">
    <location>
        <begin position="668"/>
        <end position="681"/>
    </location>
</feature>
<feature type="region of interest" description="Disordered" evidence="1">
    <location>
        <begin position="567"/>
        <end position="691"/>
    </location>
</feature>
<feature type="compositionally biased region" description="Polar residues" evidence="1">
    <location>
        <begin position="598"/>
        <end position="618"/>
    </location>
</feature>
<evidence type="ECO:0000256" key="1">
    <source>
        <dbReference type="SAM" id="MobiDB-lite"/>
    </source>
</evidence>
<dbReference type="AlphaFoldDB" id="A0A0W0F1W8"/>
<dbReference type="Proteomes" id="UP000054988">
    <property type="component" value="Unassembled WGS sequence"/>
</dbReference>
<feature type="region of interest" description="Disordered" evidence="1">
    <location>
        <begin position="309"/>
        <end position="341"/>
    </location>
</feature>
<accession>A0A0W0F1W8</accession>
<feature type="compositionally biased region" description="Polar residues" evidence="1">
    <location>
        <begin position="636"/>
        <end position="648"/>
    </location>
</feature>
<protein>
    <submittedName>
        <fullName evidence="2">Uncharacterized protein</fullName>
    </submittedName>
</protein>
<name>A0A0W0F1W8_MONRR</name>
<organism evidence="2 3">
    <name type="scientific">Moniliophthora roreri</name>
    <name type="common">Frosty pod rot fungus</name>
    <name type="synonym">Monilia roreri</name>
    <dbReference type="NCBI Taxonomy" id="221103"/>
    <lineage>
        <taxon>Eukaryota</taxon>
        <taxon>Fungi</taxon>
        <taxon>Dikarya</taxon>
        <taxon>Basidiomycota</taxon>
        <taxon>Agaricomycotina</taxon>
        <taxon>Agaricomycetes</taxon>
        <taxon>Agaricomycetidae</taxon>
        <taxon>Agaricales</taxon>
        <taxon>Marasmiineae</taxon>
        <taxon>Marasmiaceae</taxon>
        <taxon>Moniliophthora</taxon>
    </lineage>
</organism>
<feature type="region of interest" description="Disordered" evidence="1">
    <location>
        <begin position="217"/>
        <end position="266"/>
    </location>
</feature>
<feature type="region of interest" description="Disordered" evidence="1">
    <location>
        <begin position="143"/>
        <end position="201"/>
    </location>
</feature>
<dbReference type="EMBL" id="LATX01002391">
    <property type="protein sequence ID" value="KTB30264.1"/>
    <property type="molecule type" value="Genomic_DNA"/>
</dbReference>
<feature type="compositionally biased region" description="Polar residues" evidence="1">
    <location>
        <begin position="321"/>
        <end position="330"/>
    </location>
</feature>
<sequence>MAEPSTNIKASYNEAVVRNDKVFAAMHQDIDTDSNYATSVSKLTTFAKDQRAYYDGGRQKILELVKHAHDRLQQTLGFVSISGFPFNVNDFPAHPFVEPYKDAVKTISKFQKKYAKEPELQKEIIYLLSTIYSPDRQVIDVDADELPSNPGATNATPSGRLPLASTALHPPPRSPSVTSSVTRRDSQTVVPTPVDQNATPIIPPSISVAAVQQASMSPAANATEPTSTFPNAPSHVTATPSHSPRISPTASHFDLSQVPHPHSSQLTISKAPKKKKKINVFGVLETVQGKIGSSMTPPVTAATIAMKVSGSTPPEPDTEPMLSTTRQVSGEPSKPGATEAISSSIEDSIKQPATEHVPPQPNPVPLAPISEIYPKPIAVVASKEQSTSAEPVPERQDTGSSVEEGSHGESTADQLLGLLMVHEHARERNDVSQLSKREAIPKEEDVEMVDIGYKKEEIEQHSVLETRSTLSMDVDKPLPHFVEVTSAQLSQSLPAVGASTVSQSSAKSESPHRHASLPPVATLQTSRENIPIFDMASRIRPVMDPAPFYRTETEKYRRKFSRISAPLVEVKPSSSNTEKPQQSASEKSKSVPVVPAIASTSDAMPLSTPQDRQTSTQAEKPRNTPVSYPPQPAQAFDTTPRTTPTQSAETRKPGAEVVKSCHSPAAVQDTTPKSKTMNHSAPNGPFIPTIDGFGPSMTTPTRLRMPPTGNINFKLDLTATQFANVDRWNRRMKDTSDIGNIHKSCCVSLGCFKSADLEHGMALNSEGEKPYHLWNRIKPSWPQQGEMVVSMRVVMNGKSRNVVLTPPIDLTPEHNVDLGPYLKEGHNGITLSFRNRTIEDDYCFVIFSHTPTKAQLEALQRRLEKNQDFASFLEELSRPFTIYSKFAEVE</sequence>
<gene>
    <name evidence="2" type="ORF">WG66_17174</name>
</gene>
<dbReference type="eggNOG" id="ENOG502T0FV">
    <property type="taxonomic scope" value="Eukaryota"/>
</dbReference>
<evidence type="ECO:0000313" key="2">
    <source>
        <dbReference type="EMBL" id="KTB30264.1"/>
    </source>
</evidence>
<evidence type="ECO:0000313" key="3">
    <source>
        <dbReference type="Proteomes" id="UP000054988"/>
    </source>
</evidence>
<feature type="compositionally biased region" description="Polar residues" evidence="1">
    <location>
        <begin position="217"/>
        <end position="250"/>
    </location>
</feature>